<dbReference type="InterPro" id="IPR050490">
    <property type="entry name" value="Bact_solute-bd_prot1"/>
</dbReference>
<proteinExistence type="predicted"/>
<accession>A0A6B1DXA5</accession>
<dbReference type="SUPFAM" id="SSF53850">
    <property type="entry name" value="Periplasmic binding protein-like II"/>
    <property type="match status" value="1"/>
</dbReference>
<dbReference type="AlphaFoldDB" id="A0A6B1DXA5"/>
<dbReference type="InterPro" id="IPR006311">
    <property type="entry name" value="TAT_signal"/>
</dbReference>
<evidence type="ECO:0000313" key="1">
    <source>
        <dbReference type="EMBL" id="MYD92031.1"/>
    </source>
</evidence>
<dbReference type="NCBIfam" id="TIGR01409">
    <property type="entry name" value="TAT_signal_seq"/>
    <property type="match status" value="1"/>
</dbReference>
<gene>
    <name evidence="1" type="ORF">F4Y08_17160</name>
</gene>
<dbReference type="InterPro" id="IPR006059">
    <property type="entry name" value="SBP"/>
</dbReference>
<dbReference type="Gene3D" id="3.40.190.10">
    <property type="entry name" value="Periplasmic binding protein-like II"/>
    <property type="match status" value="2"/>
</dbReference>
<dbReference type="PANTHER" id="PTHR43649">
    <property type="entry name" value="ARABINOSE-BINDING PROTEIN-RELATED"/>
    <property type="match status" value="1"/>
</dbReference>
<comment type="caution">
    <text evidence="1">The sequence shown here is derived from an EMBL/GenBank/DDBJ whole genome shotgun (WGS) entry which is preliminary data.</text>
</comment>
<dbReference type="InterPro" id="IPR019546">
    <property type="entry name" value="TAT_signal_bac_arc"/>
</dbReference>
<reference evidence="1" key="1">
    <citation type="submission" date="2019-09" db="EMBL/GenBank/DDBJ databases">
        <title>Characterisation of the sponge microbiome using genome-centric metagenomics.</title>
        <authorList>
            <person name="Engelberts J.P."/>
            <person name="Robbins S.J."/>
            <person name="De Goeij J.M."/>
            <person name="Aranda M."/>
            <person name="Bell S.C."/>
            <person name="Webster N.S."/>
        </authorList>
    </citation>
    <scope>NUCLEOTIDE SEQUENCE</scope>
    <source>
        <strain evidence="1">SB0662_bin_9</strain>
    </source>
</reference>
<dbReference type="Pfam" id="PF13416">
    <property type="entry name" value="SBP_bac_8"/>
    <property type="match status" value="1"/>
</dbReference>
<protein>
    <submittedName>
        <fullName evidence="1">Extracellular solute-binding protein</fullName>
    </submittedName>
</protein>
<dbReference type="PANTHER" id="PTHR43649:SF12">
    <property type="entry name" value="DIACETYLCHITOBIOSE BINDING PROTEIN DASA"/>
    <property type="match status" value="1"/>
</dbReference>
<name>A0A6B1DXA5_9CHLR</name>
<sequence>MAALKSRLTPLGTVHRIYTPPGSAPNVTASENNPWRCLSSQHTERTITMSSQFALSRRQFLRTASLATVGAALAACAVPTAAPSGEGEMAAPTELTLWMFGLTPEIIDYINAEVTPDFREVMPGFDMIAEHVPYDGYRQKLSTAIVGDSLPDVHEAGTQAAGRVATSGEGTPLDDYINEWEDLDDYFEANIKGTQIAGRTWGVPTMSQPSLTLYWKSQLEAAGLDPDNPPATDVEYLEAATALQNVEEGRTIVLGGWAPNDWRSFFQEFEVQLQRLGGEMADQDYTEVRFNNELGVAALAYLVELSQTVYPEGVARLPDEAPIPHFPAGNMAMHMRGHGSQPRDVLRYNPDAWDDLGFGFPLMAQEGTGRMNSISWRNFLSVSPTSADVGASVEWAHVFSSTEHNVKYSEFRGTVPVRRSTLDTDFVKESPFLGVYLEMAAPHGYDVINPPGYFELRQSGGNLFEQAGLGNISVEEAVAGCAEIWQEGLDNAPPYKI</sequence>
<dbReference type="EMBL" id="VXPY01000122">
    <property type="protein sequence ID" value="MYD92031.1"/>
    <property type="molecule type" value="Genomic_DNA"/>
</dbReference>
<organism evidence="1">
    <name type="scientific">Caldilineaceae bacterium SB0662_bin_9</name>
    <dbReference type="NCBI Taxonomy" id="2605258"/>
    <lineage>
        <taxon>Bacteria</taxon>
        <taxon>Bacillati</taxon>
        <taxon>Chloroflexota</taxon>
        <taxon>Caldilineae</taxon>
        <taxon>Caldilineales</taxon>
        <taxon>Caldilineaceae</taxon>
    </lineage>
</organism>
<dbReference type="PROSITE" id="PS51318">
    <property type="entry name" value="TAT"/>
    <property type="match status" value="1"/>
</dbReference>